<dbReference type="InterPro" id="IPR032728">
    <property type="entry name" value="BBS1_N"/>
</dbReference>
<dbReference type="Pfam" id="PF23304">
    <property type="entry name" value="GAE_BBS1"/>
    <property type="match status" value="1"/>
</dbReference>
<dbReference type="GO" id="GO:1905515">
    <property type="term" value="P:non-motile cilium assembly"/>
    <property type="evidence" value="ECO:0000318"/>
    <property type="project" value="GO_Central"/>
</dbReference>
<dbReference type="RefSeq" id="XP_001305877.1">
    <property type="nucleotide sequence ID" value="XM_001305876.1"/>
</dbReference>
<sequence>MSSTDNQLSWTIAFSDKTTGIAAVPQCLSSGDIFGDGNCRILIATLDQKLICFDGARMTHNITIPDMPSSICVHYNTSSSSLPLVAVGAGNNILFFLNLRQFSKFTLPLPFKSPEEEAIYQHIQAQTEGYTLEQAQLELTQLKDRNVSLSTTSLSFIAADLKQTMVMNRYKELFSDITSLDCITAMASIKNNALEDDKSTRLLVGTESRCLLLLDSKDLKVDKKWEFDSPPSAIIANGYMTGSSVIVVVCRDRIVKVISNLSERPVHIHCNSLPIDVAVCGGLVYIALMSQNLQVYDITGKLQETVSFDEQIISLATVSVEERQIQLCCVATAKGNLTFLSQGKISSTYTFPEGISALYFGKVGREPNNLLSISSYGGLFMRTLSRVSQKQNEVKKEEPVSPIPIPRKSQLFLEQVEREKKDSQKMYNEWQNSLRYLSMLSANVYAQILETSVLSPIDTVHFAAKVLGMGPSFVLQVNVTNTGKEPVNFLTMIPSFNDKVYRVEPSSVSLPSLIGGYKYSAKFAVESIDREGKADVITISAVSSQYSIPLGTCSVQMPVSQFPVE</sequence>
<reference evidence="3" key="1">
    <citation type="submission" date="2006-10" db="EMBL/GenBank/DDBJ databases">
        <authorList>
            <person name="Amadeo P."/>
            <person name="Zhao Q."/>
            <person name="Wortman J."/>
            <person name="Fraser-Liggett C."/>
            <person name="Carlton J."/>
        </authorList>
    </citation>
    <scope>NUCLEOTIDE SEQUENCE</scope>
    <source>
        <strain evidence="3">G3</strain>
    </source>
</reference>
<dbReference type="OMA" id="HADRRHY"/>
<feature type="domain" description="Bardet-Biedl syndrome 1 protein GAE" evidence="2">
    <location>
        <begin position="462"/>
        <end position="561"/>
    </location>
</feature>
<protein>
    <submittedName>
        <fullName evidence="3">Uncharacterized protein</fullName>
    </submittedName>
</protein>
<dbReference type="InParanoid" id="A2FQ75"/>
<feature type="domain" description="Bardet-Biedl syndrome 1 N-terminal" evidence="1">
    <location>
        <begin position="10"/>
        <end position="258"/>
    </location>
</feature>
<dbReference type="Proteomes" id="UP000001542">
    <property type="component" value="Unassembled WGS sequence"/>
</dbReference>
<dbReference type="PANTHER" id="PTHR20870:SF0">
    <property type="entry name" value="BARDET-BIEDL SYNDROME 1 PROTEIN"/>
    <property type="match status" value="1"/>
</dbReference>
<dbReference type="VEuPathDB" id="TrichDB:TVAGG3_0238710"/>
<accession>A2FQ75</accession>
<dbReference type="PANTHER" id="PTHR20870">
    <property type="entry name" value="BARDET-BIEDL SYNDROME 1 PROTEIN"/>
    <property type="match status" value="1"/>
</dbReference>
<dbReference type="EMBL" id="DS113939">
    <property type="protein sequence ID" value="EAX92947.1"/>
    <property type="molecule type" value="Genomic_DNA"/>
</dbReference>
<dbReference type="SUPFAM" id="SSF50998">
    <property type="entry name" value="Quinoprotein alcohol dehydrogenase-like"/>
    <property type="match status" value="1"/>
</dbReference>
<dbReference type="STRING" id="5722.A2FQ75"/>
<dbReference type="GO" id="GO:0061512">
    <property type="term" value="P:protein localization to cilium"/>
    <property type="evidence" value="ECO:0000318"/>
    <property type="project" value="GO_Central"/>
</dbReference>
<dbReference type="GO" id="GO:0005113">
    <property type="term" value="F:patched binding"/>
    <property type="evidence" value="ECO:0000318"/>
    <property type="project" value="GO_Central"/>
</dbReference>
<proteinExistence type="predicted"/>
<organism evidence="3 4">
    <name type="scientific">Trichomonas vaginalis (strain ATCC PRA-98 / G3)</name>
    <dbReference type="NCBI Taxonomy" id="412133"/>
    <lineage>
        <taxon>Eukaryota</taxon>
        <taxon>Metamonada</taxon>
        <taxon>Parabasalia</taxon>
        <taxon>Trichomonadida</taxon>
        <taxon>Trichomonadidae</taxon>
        <taxon>Trichomonas</taxon>
    </lineage>
</organism>
<keyword evidence="4" id="KW-1185">Reference proteome</keyword>
<gene>
    <name evidence="3" type="ORF">TVAG_489860</name>
</gene>
<dbReference type="GO" id="GO:0005119">
    <property type="term" value="F:smoothened binding"/>
    <property type="evidence" value="ECO:0000318"/>
    <property type="project" value="GO_Central"/>
</dbReference>
<dbReference type="InterPro" id="IPR011047">
    <property type="entry name" value="Quinoprotein_ADH-like_sf"/>
</dbReference>
<dbReference type="AlphaFoldDB" id="A2FQ75"/>
<dbReference type="GO" id="GO:0005815">
    <property type="term" value="C:microtubule organizing center"/>
    <property type="evidence" value="ECO:0000318"/>
    <property type="project" value="GO_Central"/>
</dbReference>
<dbReference type="KEGG" id="tva:4750662"/>
<dbReference type="GO" id="GO:0034464">
    <property type="term" value="C:BBSome"/>
    <property type="evidence" value="ECO:0000318"/>
    <property type="project" value="GO_Central"/>
</dbReference>
<evidence type="ECO:0000259" key="1">
    <source>
        <dbReference type="Pfam" id="PF14779"/>
    </source>
</evidence>
<dbReference type="VEuPathDB" id="TrichDB:TVAG_489860"/>
<dbReference type="SMR" id="A2FQ75"/>
<dbReference type="Pfam" id="PF14779">
    <property type="entry name" value="BBS1"/>
    <property type="match status" value="1"/>
</dbReference>
<dbReference type="OrthoDB" id="10259809at2759"/>
<dbReference type="eggNOG" id="ENOG502QS2X">
    <property type="taxonomic scope" value="Eukaryota"/>
</dbReference>
<evidence type="ECO:0000313" key="4">
    <source>
        <dbReference type="Proteomes" id="UP000001542"/>
    </source>
</evidence>
<dbReference type="InterPro" id="IPR056419">
    <property type="entry name" value="GAE_BBS1"/>
</dbReference>
<name>A2FQ75_TRIV3</name>
<evidence type="ECO:0000259" key="2">
    <source>
        <dbReference type="Pfam" id="PF23304"/>
    </source>
</evidence>
<dbReference type="InterPro" id="IPR028784">
    <property type="entry name" value="BBS1"/>
</dbReference>
<dbReference type="GO" id="GO:0005930">
    <property type="term" value="C:axoneme"/>
    <property type="evidence" value="ECO:0000318"/>
    <property type="project" value="GO_Central"/>
</dbReference>
<reference evidence="3" key="2">
    <citation type="journal article" date="2007" name="Science">
        <title>Draft genome sequence of the sexually transmitted pathogen Trichomonas vaginalis.</title>
        <authorList>
            <person name="Carlton J.M."/>
            <person name="Hirt R.P."/>
            <person name="Silva J.C."/>
            <person name="Delcher A.L."/>
            <person name="Schatz M."/>
            <person name="Zhao Q."/>
            <person name="Wortman J.R."/>
            <person name="Bidwell S.L."/>
            <person name="Alsmark U.C.M."/>
            <person name="Besteiro S."/>
            <person name="Sicheritz-Ponten T."/>
            <person name="Noel C.J."/>
            <person name="Dacks J.B."/>
            <person name="Foster P.G."/>
            <person name="Simillion C."/>
            <person name="Van de Peer Y."/>
            <person name="Miranda-Saavedra D."/>
            <person name="Barton G.J."/>
            <person name="Westrop G.D."/>
            <person name="Mueller S."/>
            <person name="Dessi D."/>
            <person name="Fiori P.L."/>
            <person name="Ren Q."/>
            <person name="Paulsen I."/>
            <person name="Zhang H."/>
            <person name="Bastida-Corcuera F.D."/>
            <person name="Simoes-Barbosa A."/>
            <person name="Brown M.T."/>
            <person name="Hayes R.D."/>
            <person name="Mukherjee M."/>
            <person name="Okumura C.Y."/>
            <person name="Schneider R."/>
            <person name="Smith A.J."/>
            <person name="Vanacova S."/>
            <person name="Villalvazo M."/>
            <person name="Haas B.J."/>
            <person name="Pertea M."/>
            <person name="Feldblyum T.V."/>
            <person name="Utterback T.R."/>
            <person name="Shu C.L."/>
            <person name="Osoegawa K."/>
            <person name="de Jong P.J."/>
            <person name="Hrdy I."/>
            <person name="Horvathova L."/>
            <person name="Zubacova Z."/>
            <person name="Dolezal P."/>
            <person name="Malik S.B."/>
            <person name="Logsdon J.M. Jr."/>
            <person name="Henze K."/>
            <person name="Gupta A."/>
            <person name="Wang C.C."/>
            <person name="Dunne R.L."/>
            <person name="Upcroft J.A."/>
            <person name="Upcroft P."/>
            <person name="White O."/>
            <person name="Salzberg S.L."/>
            <person name="Tang P."/>
            <person name="Chiu C.-H."/>
            <person name="Lee Y.-S."/>
            <person name="Embley T.M."/>
            <person name="Coombs G.H."/>
            <person name="Mottram J.C."/>
            <person name="Tachezy J."/>
            <person name="Fraser-Liggett C.M."/>
            <person name="Johnson P.J."/>
        </authorList>
    </citation>
    <scope>NUCLEOTIDE SEQUENCE [LARGE SCALE GENOMIC DNA]</scope>
    <source>
        <strain evidence="3">G3</strain>
    </source>
</reference>
<evidence type="ECO:0000313" key="3">
    <source>
        <dbReference type="EMBL" id="EAX92947.1"/>
    </source>
</evidence>